<evidence type="ECO:0000259" key="3">
    <source>
        <dbReference type="Pfam" id="PF00294"/>
    </source>
</evidence>
<dbReference type="SUPFAM" id="SSF52374">
    <property type="entry name" value="Nucleotidylyl transferase"/>
    <property type="match status" value="1"/>
</dbReference>
<keyword evidence="2" id="KW-0119">Carbohydrate metabolism</keyword>
<dbReference type="SUPFAM" id="SSF53613">
    <property type="entry name" value="Ribokinase-like"/>
    <property type="match status" value="1"/>
</dbReference>
<feature type="domain" description="Carbohydrate kinase PfkB" evidence="3">
    <location>
        <begin position="3"/>
        <end position="278"/>
    </location>
</feature>
<dbReference type="Pfam" id="PF01467">
    <property type="entry name" value="CTP_transf_like"/>
    <property type="match status" value="1"/>
</dbReference>
<evidence type="ECO:0000259" key="4">
    <source>
        <dbReference type="Pfam" id="PF01467"/>
    </source>
</evidence>
<evidence type="ECO:0000313" key="5">
    <source>
        <dbReference type="EMBL" id="PRI10014.1"/>
    </source>
</evidence>
<evidence type="ECO:0000313" key="6">
    <source>
        <dbReference type="Proteomes" id="UP000238650"/>
    </source>
</evidence>
<dbReference type="InterPro" id="IPR029056">
    <property type="entry name" value="Ribokinase-like"/>
</dbReference>
<dbReference type="InterPro" id="IPR011611">
    <property type="entry name" value="PfkB_dom"/>
</dbReference>
<dbReference type="InterPro" id="IPR014729">
    <property type="entry name" value="Rossmann-like_a/b/a_fold"/>
</dbReference>
<feature type="domain" description="Cytidyltransferase-like" evidence="4">
    <location>
        <begin position="337"/>
        <end position="431"/>
    </location>
</feature>
<dbReference type="RefSeq" id="WP_105806431.1">
    <property type="nucleotide sequence ID" value="NZ_MWZD01000024.1"/>
</dbReference>
<dbReference type="Pfam" id="PF00294">
    <property type="entry name" value="PfkB"/>
    <property type="match status" value="1"/>
</dbReference>
<dbReference type="EMBL" id="MWZD01000024">
    <property type="protein sequence ID" value="PRI10014.1"/>
    <property type="molecule type" value="Genomic_DNA"/>
</dbReference>
<accession>A0A2S9QKA0</accession>
<name>A0A2S9QKA0_9MICO</name>
<dbReference type="PANTHER" id="PTHR46969">
    <property type="entry name" value="BIFUNCTIONAL PROTEIN HLDE"/>
    <property type="match status" value="1"/>
</dbReference>
<dbReference type="Gene3D" id="3.40.50.620">
    <property type="entry name" value="HUPs"/>
    <property type="match status" value="1"/>
</dbReference>
<keyword evidence="5" id="KW-0808">Transferase</keyword>
<dbReference type="GO" id="GO:0033786">
    <property type="term" value="F:heptose-1-phosphate adenylyltransferase activity"/>
    <property type="evidence" value="ECO:0007669"/>
    <property type="project" value="TreeGrafter"/>
</dbReference>
<keyword evidence="6" id="KW-1185">Reference proteome</keyword>
<dbReference type="AlphaFoldDB" id="A0A2S9QKA0"/>
<evidence type="ECO:0000256" key="1">
    <source>
        <dbReference type="ARBA" id="ARBA00023268"/>
    </source>
</evidence>
<protein>
    <submittedName>
        <fullName evidence="5">D-beta-D-heptose 1-phosphate adenosyltransferase</fullName>
    </submittedName>
</protein>
<dbReference type="NCBIfam" id="TIGR00125">
    <property type="entry name" value="cyt_tran_rel"/>
    <property type="match status" value="1"/>
</dbReference>
<dbReference type="Gene3D" id="3.40.1190.20">
    <property type="match status" value="1"/>
</dbReference>
<organism evidence="5 6">
    <name type="scientific">Leucobacter massiliensis</name>
    <dbReference type="NCBI Taxonomy" id="1686285"/>
    <lineage>
        <taxon>Bacteria</taxon>
        <taxon>Bacillati</taxon>
        <taxon>Actinomycetota</taxon>
        <taxon>Actinomycetes</taxon>
        <taxon>Micrococcales</taxon>
        <taxon>Microbacteriaceae</taxon>
        <taxon>Leucobacter</taxon>
    </lineage>
</organism>
<proteinExistence type="predicted"/>
<dbReference type="OrthoDB" id="9802794at2"/>
<gene>
    <name evidence="5" type="ORF">B4915_13905</name>
</gene>
<sequence>MRVTVVGDVLLDEDLGGVSERLSPDGHVPVVDVTSRRSRAGGAGLVASLLRRDGHEVELVTALSSDGRAGRLRELLDGISLVAGESGAPTPVKTRLSTAAGPLCRIDEGCAPPPLPCVDAAMLAAIDRADAILVSDYGRGLTAHPELRSALQRRGAEVPLVWDPHPRGAEPVAAAALVTPNLAEAAAAAGTEATPAQALLAARRLRERYGCAAVLVTLGADGALLCGEGGVPERFAARRVDAADACGAGDRFAATAVAALGGGADARAAARAAVSAAGDFLAAGGVASLGCEPEETVLAARSLAAGSPAAGSPVTGGPDALALARAVRDRGGVVVAAGGCFDLLHAGHVRTLAAARELGDCLVVCLNSDASVRRLKGPERPLIREDDRVEMLLALACVDAVLVFEEDDPGRALEALRPQLWVKGGDYTVDSLPESAALAQWGGRAVTVPYHLHRSTTRLAEALARVG</sequence>
<dbReference type="PANTHER" id="PTHR46969:SF1">
    <property type="entry name" value="BIFUNCTIONAL PROTEIN HLDE"/>
    <property type="match status" value="1"/>
</dbReference>
<dbReference type="Proteomes" id="UP000238650">
    <property type="component" value="Unassembled WGS sequence"/>
</dbReference>
<comment type="caution">
    <text evidence="5">The sequence shown here is derived from an EMBL/GenBank/DDBJ whole genome shotgun (WGS) entry which is preliminary data.</text>
</comment>
<dbReference type="GO" id="GO:0005829">
    <property type="term" value="C:cytosol"/>
    <property type="evidence" value="ECO:0007669"/>
    <property type="project" value="TreeGrafter"/>
</dbReference>
<dbReference type="GO" id="GO:0033785">
    <property type="term" value="F:heptose 7-phosphate kinase activity"/>
    <property type="evidence" value="ECO:0007669"/>
    <property type="project" value="TreeGrafter"/>
</dbReference>
<reference evidence="5 6" key="1">
    <citation type="journal article" date="2017" name="New Microbes New Infect">
        <title>Genome sequence of 'Leucobacter massiliensis' sp. nov. isolated from human pharynx after travel to the 2014 Hajj.</title>
        <authorList>
            <person name="Leangapichart T."/>
            <person name="Gautret P."/>
            <person name="Nguyen T.T."/>
            <person name="Armstrong N."/>
            <person name="Rolain J.M."/>
        </authorList>
    </citation>
    <scope>NUCLEOTIDE SEQUENCE [LARGE SCALE GENOMIC DNA]</scope>
    <source>
        <strain evidence="5 6">122RC15</strain>
    </source>
</reference>
<dbReference type="InterPro" id="IPR004821">
    <property type="entry name" value="Cyt_trans-like"/>
</dbReference>
<evidence type="ECO:0000256" key="2">
    <source>
        <dbReference type="ARBA" id="ARBA00023277"/>
    </source>
</evidence>
<keyword evidence="1" id="KW-0511">Multifunctional enzyme</keyword>